<evidence type="ECO:0000259" key="6">
    <source>
        <dbReference type="Pfam" id="PF00496"/>
    </source>
</evidence>
<dbReference type="Gene3D" id="3.40.190.10">
    <property type="entry name" value="Periplasmic binding protein-like II"/>
    <property type="match status" value="1"/>
</dbReference>
<dbReference type="Proteomes" id="UP001500603">
    <property type="component" value="Unassembled WGS sequence"/>
</dbReference>
<comment type="similarity">
    <text evidence="2">Belongs to the bacterial solute-binding protein 5 family.</text>
</comment>
<evidence type="ECO:0000256" key="5">
    <source>
        <dbReference type="SAM" id="SignalP"/>
    </source>
</evidence>
<dbReference type="EMBL" id="BAABJM010000002">
    <property type="protein sequence ID" value="GAA5054682.1"/>
    <property type="molecule type" value="Genomic_DNA"/>
</dbReference>
<gene>
    <name evidence="7" type="ORF">GCM10023318_29970</name>
</gene>
<evidence type="ECO:0000256" key="4">
    <source>
        <dbReference type="ARBA" id="ARBA00022729"/>
    </source>
</evidence>
<feature type="chain" id="PRO_5045203718" evidence="5">
    <location>
        <begin position="22"/>
        <end position="538"/>
    </location>
</feature>
<dbReference type="SUPFAM" id="SSF53850">
    <property type="entry name" value="Periplasmic binding protein-like II"/>
    <property type="match status" value="1"/>
</dbReference>
<evidence type="ECO:0000256" key="1">
    <source>
        <dbReference type="ARBA" id="ARBA00004196"/>
    </source>
</evidence>
<dbReference type="InterPro" id="IPR039424">
    <property type="entry name" value="SBP_5"/>
</dbReference>
<keyword evidence="4 5" id="KW-0732">Signal</keyword>
<evidence type="ECO:0000256" key="2">
    <source>
        <dbReference type="ARBA" id="ARBA00005695"/>
    </source>
</evidence>
<accession>A0ABP9KAB3</accession>
<keyword evidence="8" id="KW-1185">Reference proteome</keyword>
<sequence length="538" mass="59302">MLRRPSGIATALTLTAMLAVGCGDDAAPSSAATHRVDGGTITYAHYQEPPCLWGGWVQQAYLSRQVFDSLVSYDNGAIRPWLATSWQTSPDRKAVTFTLRDDVHFTDGTPFDAQAVVANVEFWLKNLGWVSYSFLTGADAVDDHTVTLRTSEPNPEIFNELANGHFGIQSPTALSEHTAEQNCLAPVGTGPWIVQEWKRGEGIDFVRNDNYNSAPANAKHQGPAYAQRLDWKFVPDATTRWGSLLTGQADAVYDIPSSQWANANRDYQVLNYVATGRPQALTFNTNRGPFTDRKVRQAFVHAIDRAKITSAVFKGSVPFEGNGSLSKTTPDYRNVDHSLPYDPATANRLLDEAGWTQRDKNGYRAKEGQTLKARLPYGLGSIITPDGSTAVQIIQDQVKQVGIDLELLPLTQTQQFGGAYAKPADKEVSFGYWVWPSPSILYITYKAGTAQAPNGNNTAFFDNPEVEAKILDAQREPDPAERTRKYAALQDWFDSEAIAVGVYDYTYNLTVADNLEDVWQDSGNGLPVFSDAYFVEPS</sequence>
<dbReference type="Gene3D" id="3.10.105.10">
    <property type="entry name" value="Dipeptide-binding Protein, Domain 3"/>
    <property type="match status" value="1"/>
</dbReference>
<dbReference type="PANTHER" id="PTHR30290:SF10">
    <property type="entry name" value="PERIPLASMIC OLIGOPEPTIDE-BINDING PROTEIN-RELATED"/>
    <property type="match status" value="1"/>
</dbReference>
<reference evidence="8" key="1">
    <citation type="journal article" date="2019" name="Int. J. Syst. Evol. Microbiol.">
        <title>The Global Catalogue of Microorganisms (GCM) 10K type strain sequencing project: providing services to taxonomists for standard genome sequencing and annotation.</title>
        <authorList>
            <consortium name="The Broad Institute Genomics Platform"/>
            <consortium name="The Broad Institute Genome Sequencing Center for Infectious Disease"/>
            <person name="Wu L."/>
            <person name="Ma J."/>
        </authorList>
    </citation>
    <scope>NUCLEOTIDE SEQUENCE [LARGE SCALE GENOMIC DNA]</scope>
    <source>
        <strain evidence="8">JCM 18298</strain>
    </source>
</reference>
<comment type="caution">
    <text evidence="7">The sequence shown here is derived from an EMBL/GenBank/DDBJ whole genome shotgun (WGS) entry which is preliminary data.</text>
</comment>
<comment type="subcellular location">
    <subcellularLocation>
        <location evidence="1">Cell envelope</location>
    </subcellularLocation>
</comment>
<dbReference type="PROSITE" id="PS51257">
    <property type="entry name" value="PROKAR_LIPOPROTEIN"/>
    <property type="match status" value="1"/>
</dbReference>
<dbReference type="InterPro" id="IPR030678">
    <property type="entry name" value="Peptide/Ni-bd"/>
</dbReference>
<name>A0ABP9KAB3_9NOCA</name>
<proteinExistence type="inferred from homology"/>
<protein>
    <submittedName>
        <fullName evidence="7">ABC transporter substrate-binding protein</fullName>
    </submittedName>
</protein>
<feature type="signal peptide" evidence="5">
    <location>
        <begin position="1"/>
        <end position="21"/>
    </location>
</feature>
<dbReference type="CDD" id="cd08492">
    <property type="entry name" value="PBP2_NikA_DppA_OppA_like_15"/>
    <property type="match status" value="1"/>
</dbReference>
<evidence type="ECO:0000256" key="3">
    <source>
        <dbReference type="ARBA" id="ARBA00022448"/>
    </source>
</evidence>
<organism evidence="7 8">
    <name type="scientific">Nocardia callitridis</name>
    <dbReference type="NCBI Taxonomy" id="648753"/>
    <lineage>
        <taxon>Bacteria</taxon>
        <taxon>Bacillati</taxon>
        <taxon>Actinomycetota</taxon>
        <taxon>Actinomycetes</taxon>
        <taxon>Mycobacteriales</taxon>
        <taxon>Nocardiaceae</taxon>
        <taxon>Nocardia</taxon>
    </lineage>
</organism>
<dbReference type="PIRSF" id="PIRSF002741">
    <property type="entry name" value="MppA"/>
    <property type="match status" value="1"/>
</dbReference>
<evidence type="ECO:0000313" key="8">
    <source>
        <dbReference type="Proteomes" id="UP001500603"/>
    </source>
</evidence>
<dbReference type="Pfam" id="PF00496">
    <property type="entry name" value="SBP_bac_5"/>
    <property type="match status" value="1"/>
</dbReference>
<dbReference type="PANTHER" id="PTHR30290">
    <property type="entry name" value="PERIPLASMIC BINDING COMPONENT OF ABC TRANSPORTER"/>
    <property type="match status" value="1"/>
</dbReference>
<feature type="domain" description="Solute-binding protein family 5" evidence="6">
    <location>
        <begin position="78"/>
        <end position="438"/>
    </location>
</feature>
<dbReference type="InterPro" id="IPR000914">
    <property type="entry name" value="SBP_5_dom"/>
</dbReference>
<keyword evidence="3" id="KW-0813">Transport</keyword>
<evidence type="ECO:0000313" key="7">
    <source>
        <dbReference type="EMBL" id="GAA5054682.1"/>
    </source>
</evidence>